<dbReference type="GO" id="GO:0009055">
    <property type="term" value="F:electron transfer activity"/>
    <property type="evidence" value="ECO:0007669"/>
    <property type="project" value="InterPro"/>
</dbReference>
<dbReference type="PROSITE" id="PS51318">
    <property type="entry name" value="TAT"/>
    <property type="match status" value="1"/>
</dbReference>
<proteinExistence type="inferred from homology"/>
<reference evidence="10" key="1">
    <citation type="submission" date="2018-03" db="EMBL/GenBank/DDBJ databases">
        <authorList>
            <person name="Zecchin S."/>
        </authorList>
    </citation>
    <scope>NUCLEOTIDE SEQUENCE [LARGE SCALE GENOMIC DNA]</scope>
</reference>
<keyword evidence="6 7" id="KW-0411">Iron-sulfur</keyword>
<evidence type="ECO:0000256" key="2">
    <source>
        <dbReference type="ARBA" id="ARBA00022485"/>
    </source>
</evidence>
<dbReference type="InterPro" id="IPR000170">
    <property type="entry name" value="High_potential_FeS_prot"/>
</dbReference>
<dbReference type="Pfam" id="PF01355">
    <property type="entry name" value="HIPIP"/>
    <property type="match status" value="1"/>
</dbReference>
<dbReference type="GO" id="GO:0046872">
    <property type="term" value="F:metal ion binding"/>
    <property type="evidence" value="ECO:0007669"/>
    <property type="project" value="UniProtKB-KW"/>
</dbReference>
<dbReference type="GO" id="GO:0019646">
    <property type="term" value="P:aerobic electron transport chain"/>
    <property type="evidence" value="ECO:0007669"/>
    <property type="project" value="InterPro"/>
</dbReference>
<keyword evidence="3 7" id="KW-0479">Metal-binding</keyword>
<evidence type="ECO:0000256" key="3">
    <source>
        <dbReference type="ARBA" id="ARBA00022723"/>
    </source>
</evidence>
<evidence type="ECO:0000313" key="9">
    <source>
        <dbReference type="EMBL" id="SPQ01078.1"/>
    </source>
</evidence>
<dbReference type="AlphaFoldDB" id="A0A2U3QI71"/>
<feature type="domain" description="High potential iron-sulfur proteins family profile" evidence="8">
    <location>
        <begin position="28"/>
        <end position="92"/>
    </location>
</feature>
<evidence type="ECO:0000259" key="8">
    <source>
        <dbReference type="PROSITE" id="PS51373"/>
    </source>
</evidence>
<evidence type="ECO:0000256" key="6">
    <source>
        <dbReference type="ARBA" id="ARBA00023014"/>
    </source>
</evidence>
<protein>
    <recommendedName>
        <fullName evidence="7">High-potential iron-sulfur protein</fullName>
        <shortName evidence="7">HiPIP</shortName>
    </recommendedName>
</protein>
<keyword evidence="1 7" id="KW-0813">Transport</keyword>
<dbReference type="InterPro" id="IPR006311">
    <property type="entry name" value="TAT_signal"/>
</dbReference>
<accession>A0A2U3QI71</accession>
<evidence type="ECO:0000256" key="4">
    <source>
        <dbReference type="ARBA" id="ARBA00022982"/>
    </source>
</evidence>
<organism evidence="9 10">
    <name type="scientific">Candidatus Sulfobium mesophilum</name>
    <dbReference type="NCBI Taxonomy" id="2016548"/>
    <lineage>
        <taxon>Bacteria</taxon>
        <taxon>Pseudomonadati</taxon>
        <taxon>Nitrospirota</taxon>
        <taxon>Nitrospiria</taxon>
        <taxon>Nitrospirales</taxon>
        <taxon>Nitrospiraceae</taxon>
        <taxon>Candidatus Sulfobium</taxon>
    </lineage>
</organism>
<evidence type="ECO:0000256" key="5">
    <source>
        <dbReference type="ARBA" id="ARBA00023004"/>
    </source>
</evidence>
<evidence type="ECO:0000256" key="1">
    <source>
        <dbReference type="ARBA" id="ARBA00022448"/>
    </source>
</evidence>
<evidence type="ECO:0000256" key="7">
    <source>
        <dbReference type="RuleBase" id="RU000620"/>
    </source>
</evidence>
<keyword evidence="9" id="KW-0560">Oxidoreductase</keyword>
<comment type="function">
    <text evidence="7">Specific class of high-redox-potential 4Fe-4S ferredoxins. Functions in anaerobic electron transport in most purple and in some other photosynthetic bacteria and in at least one genus (Paracoccus) of halophilic, denitrifying bacteria.</text>
</comment>
<gene>
    <name evidence="9" type="primary">iro</name>
    <name evidence="9" type="ORF">NBG4_420002</name>
</gene>
<dbReference type="GO" id="GO:0016491">
    <property type="term" value="F:oxidoreductase activity"/>
    <property type="evidence" value="ECO:0007669"/>
    <property type="project" value="UniProtKB-KW"/>
</dbReference>
<dbReference type="SUPFAM" id="SSF57652">
    <property type="entry name" value="HIPIP (high potential iron protein)"/>
    <property type="match status" value="1"/>
</dbReference>
<comment type="subunit">
    <text evidence="7">Homodimer.</text>
</comment>
<keyword evidence="4 7" id="KW-0249">Electron transport</keyword>
<dbReference type="OrthoDB" id="5334781at2"/>
<dbReference type="Proteomes" id="UP000245125">
    <property type="component" value="Unassembled WGS sequence"/>
</dbReference>
<dbReference type="Gene3D" id="4.10.490.10">
    <property type="entry name" value="High potential iron-sulphur protein"/>
    <property type="match status" value="1"/>
</dbReference>
<keyword evidence="5 7" id="KW-0408">Iron</keyword>
<keyword evidence="10" id="KW-1185">Reference proteome</keyword>
<dbReference type="EMBL" id="OUUY01000089">
    <property type="protein sequence ID" value="SPQ01078.1"/>
    <property type="molecule type" value="Genomic_DNA"/>
</dbReference>
<evidence type="ECO:0000313" key="10">
    <source>
        <dbReference type="Proteomes" id="UP000245125"/>
    </source>
</evidence>
<sequence length="92" mass="9717">MNEALDKKISRRTMLKGVAAVAGVALASVFTGRARAAKATKAAMKYQDTPKGDQKCSNCKFFVPGKTPTAEGTCQVVEGSISPQGWCTAYSK</sequence>
<name>A0A2U3QI71_9BACT</name>
<comment type="similarity">
    <text evidence="7">Belongs to the high-potential iron-sulfur protein (HiPIP) family.</text>
</comment>
<keyword evidence="2 7" id="KW-0004">4Fe-4S</keyword>
<dbReference type="InterPro" id="IPR036369">
    <property type="entry name" value="HIPIP_sf"/>
</dbReference>
<dbReference type="PROSITE" id="PS51373">
    <property type="entry name" value="HIPIP"/>
    <property type="match status" value="1"/>
</dbReference>
<dbReference type="GO" id="GO:0051539">
    <property type="term" value="F:4 iron, 4 sulfur cluster binding"/>
    <property type="evidence" value="ECO:0007669"/>
    <property type="project" value="UniProtKB-KW"/>
</dbReference>